<evidence type="ECO:0000313" key="2">
    <source>
        <dbReference type="Proteomes" id="UP000245622"/>
    </source>
</evidence>
<sequence length="97" mass="11690">MFKKENRYMTKEIAENLPIEIAILLWDLIDNLTTEKDYLQIFEINPIGLGVVEIVHKQEVPEYEARIYIQNDKIKDKLKIYVIDNVEYRTMMFSNEY</sequence>
<dbReference type="KEGG" id="ril:CRIB_221"/>
<accession>A0A1V1HYC5</accession>
<dbReference type="Gene3D" id="3.10.450.150">
    <property type="entry name" value="enterococcus faecalis protein"/>
    <property type="match status" value="1"/>
</dbReference>
<dbReference type="Proteomes" id="UP000245622">
    <property type="component" value="Chromosome 1"/>
</dbReference>
<protein>
    <recommendedName>
        <fullName evidence="3">DUF960 domain-containing protein</fullName>
    </recommendedName>
</protein>
<dbReference type="AlphaFoldDB" id="A0A1V1HYC5"/>
<dbReference type="RefSeq" id="WP_180702739.1">
    <property type="nucleotide sequence ID" value="NZ_LN555523.1"/>
</dbReference>
<proteinExistence type="predicted"/>
<dbReference type="Pfam" id="PF06124">
    <property type="entry name" value="DUF960"/>
    <property type="match status" value="1"/>
</dbReference>
<reference evidence="1 2" key="1">
    <citation type="submission" date="2014-04" db="EMBL/GenBank/DDBJ databases">
        <authorList>
            <person name="Hornung B.V."/>
        </authorList>
    </citation>
    <scope>NUCLEOTIDE SEQUENCE [LARGE SCALE GENOMIC DNA]</scope>
    <source>
        <strain evidence="1 2">CRIB</strain>
    </source>
</reference>
<evidence type="ECO:0008006" key="3">
    <source>
        <dbReference type="Google" id="ProtNLM"/>
    </source>
</evidence>
<dbReference type="GeneID" id="82204400"/>
<name>A0A1V1HYC5_9FIRM</name>
<dbReference type="InterPro" id="IPR009303">
    <property type="entry name" value="DUF960"/>
</dbReference>
<dbReference type="EMBL" id="LN555523">
    <property type="protein sequence ID" value="CED92978.1"/>
    <property type="molecule type" value="Genomic_DNA"/>
</dbReference>
<gene>
    <name evidence="1" type="ORF">CRIB_221</name>
</gene>
<evidence type="ECO:0000313" key="1">
    <source>
        <dbReference type="EMBL" id="CED92978.1"/>
    </source>
</evidence>
<keyword evidence="2" id="KW-1185">Reference proteome</keyword>
<organism evidence="1 2">
    <name type="scientific">Romboutsia ilealis</name>
    <dbReference type="NCBI Taxonomy" id="1115758"/>
    <lineage>
        <taxon>Bacteria</taxon>
        <taxon>Bacillati</taxon>
        <taxon>Bacillota</taxon>
        <taxon>Clostridia</taxon>
        <taxon>Peptostreptococcales</taxon>
        <taxon>Peptostreptococcaceae</taxon>
        <taxon>Romboutsia</taxon>
    </lineage>
</organism>